<evidence type="ECO:0000313" key="2">
    <source>
        <dbReference type="Proteomes" id="UP000318331"/>
    </source>
</evidence>
<gene>
    <name evidence="1" type="ORF">FB466_0154</name>
</gene>
<evidence type="ECO:0000313" key="1">
    <source>
        <dbReference type="EMBL" id="TQM65356.1"/>
    </source>
</evidence>
<protein>
    <submittedName>
        <fullName evidence="1">Uncharacterized protein</fullName>
    </submittedName>
</protein>
<proteinExistence type="predicted"/>
<sequence length="393" mass="42072">MTPPVGNVYATLSPRLGVYLALQITASGTGDNAGRVALALLDWQDPELPATGTLDTIHMQPPLVASAWESPTHWWAPFPLPESWIPLGHAEPVITVPPPPAVLGWDVWERSDWMNVTREQKRSFSVSRMDDDPAAVLTLAGTALPISTERMTAEQVGALSDLAELDRLPGLTALAANTPALGLPQYLRERPFIRQVTLHNHSLTRVDMRDTRIFTLTLDATGVTDIFLGEHQTVLVLTGRVQPGLRIHGDGTWLTLAGPRSIVGCIGPDSLGGVTIHAAADGTPHHGTAGTDDTVDLAVIARRFPGITQLTVHGAPSRLGHLSALADFASLRFLELNAISSADTETVLGQPRPAQLPPLERVALNRVERDTIQAVAALSQDTTAIRGSEFAEG</sequence>
<dbReference type="RefSeq" id="WP_141915068.1">
    <property type="nucleotide sequence ID" value="NZ_BAAAYS010000013.1"/>
</dbReference>
<dbReference type="AlphaFoldDB" id="A0A543I433"/>
<name>A0A543I433_9MICO</name>
<organism evidence="1 2">
    <name type="scientific">Klugiella xanthotipulae</name>
    <dbReference type="NCBI Taxonomy" id="244735"/>
    <lineage>
        <taxon>Bacteria</taxon>
        <taxon>Bacillati</taxon>
        <taxon>Actinomycetota</taxon>
        <taxon>Actinomycetes</taxon>
        <taxon>Micrococcales</taxon>
        <taxon>Microbacteriaceae</taxon>
        <taxon>Klugiella</taxon>
    </lineage>
</organism>
<comment type="caution">
    <text evidence="1">The sequence shown here is derived from an EMBL/GenBank/DDBJ whole genome shotgun (WGS) entry which is preliminary data.</text>
</comment>
<accession>A0A543I433</accession>
<keyword evidence="2" id="KW-1185">Reference proteome</keyword>
<dbReference type="OrthoDB" id="6556030at2"/>
<reference evidence="1 2" key="1">
    <citation type="submission" date="2019-06" db="EMBL/GenBank/DDBJ databases">
        <title>Sequencing the genomes of 1000 actinobacteria strains.</title>
        <authorList>
            <person name="Klenk H.-P."/>
        </authorList>
    </citation>
    <scope>NUCLEOTIDE SEQUENCE [LARGE SCALE GENOMIC DNA]</scope>
    <source>
        <strain evidence="1 2">DSM 18031</strain>
    </source>
</reference>
<dbReference type="Proteomes" id="UP000318331">
    <property type="component" value="Unassembled WGS sequence"/>
</dbReference>
<dbReference type="EMBL" id="VFPN01000001">
    <property type="protein sequence ID" value="TQM65356.1"/>
    <property type="molecule type" value="Genomic_DNA"/>
</dbReference>